<evidence type="ECO:0000256" key="9">
    <source>
        <dbReference type="SAM" id="MobiDB-lite"/>
    </source>
</evidence>
<comment type="subunit">
    <text evidence="8">Homodimer. Component of the ER-mitochondria encounter structure (ERMES) or MDM complex, composed of MMM1, MDM10, MDM12 and MDM34. A MMM1 homodimer associates with one molecule of MDM12 on each side in a pairwise head-to-tail manner, and the SMP-LTD domains of MMM1 and MDM12 generate a continuous hydrophobic tunnel for phospholipid trafficking.</text>
</comment>
<evidence type="ECO:0000256" key="2">
    <source>
        <dbReference type="ARBA" id="ARBA00022692"/>
    </source>
</evidence>
<evidence type="ECO:0000256" key="5">
    <source>
        <dbReference type="ARBA" id="ARBA00023055"/>
    </source>
</evidence>
<keyword evidence="12" id="KW-1185">Reference proteome</keyword>
<dbReference type="PANTHER" id="PTHR13466:SF0">
    <property type="entry name" value="SMP-LTD DOMAIN-CONTAINING PROTEIN"/>
    <property type="match status" value="1"/>
</dbReference>
<feature type="compositionally biased region" description="Low complexity" evidence="9">
    <location>
        <begin position="480"/>
        <end position="500"/>
    </location>
</feature>
<keyword evidence="4 8" id="KW-1133">Transmembrane helix</keyword>
<dbReference type="GO" id="GO:0045040">
    <property type="term" value="P:protein insertion into mitochondrial outer membrane"/>
    <property type="evidence" value="ECO:0007669"/>
    <property type="project" value="UniProtKB-UniRule"/>
</dbReference>
<comment type="caution">
    <text evidence="11">The sequence shown here is derived from an EMBL/GenBank/DDBJ whole genome shotgun (WGS) entry which is preliminary data.</text>
</comment>
<dbReference type="InterPro" id="IPR019411">
    <property type="entry name" value="MMM1_dom"/>
</dbReference>
<dbReference type="GO" id="GO:0005789">
    <property type="term" value="C:endoplasmic reticulum membrane"/>
    <property type="evidence" value="ECO:0007669"/>
    <property type="project" value="UniProtKB-SubCell"/>
</dbReference>
<evidence type="ECO:0000313" key="12">
    <source>
        <dbReference type="Proteomes" id="UP000837801"/>
    </source>
</evidence>
<dbReference type="EMBL" id="CAKXYY010000023">
    <property type="protein sequence ID" value="CAH2355231.1"/>
    <property type="molecule type" value="Genomic_DNA"/>
</dbReference>
<sequence>MSLSSSSIVEGTGILSQDQVQRLSLEQIQEQLKLHQDEFFHHLVNEQQFGQHMDLKSSSQGQNTGSSSSWSFTQGLLLGQLSVFVVIAIFIKFFVFADQTNNVTSSKSSNKTSKKPKDLSGIIVKRNKKGGKSRSYKKGLAVDGSTDNDGDDSEFGDDADDSNSFSSKISSILEKTYYDVNNHNPESLDWFNVLVAQVISQLRSEALLSDNIYHSLNDFLTTSSLPDYLDTIKLTEIDVGDDFPIFSNCRIMHSKDGTGRLEAKIDVDLSDTLTLGIETKLLLNHPMPLTAVLPVQLSVSIVRFSGCLTVSLINTNDQEFIDLQGNSNSKGSATNETPAAPNSSSPRTAVDRGVADSIDTLRNIPGTSYSSDISPSPSTPLNQITASESVNRKSSKFTTNSSDEPAGTALMFSFSPDYRLEFTVKSLIGARAKLQDVPKISSLIDSKLRSWFIERCIEPRYQVVKLPSLWPRSKNTREPVNSNNSAVSNSTTNGASNNDNPLESEIPSK</sequence>
<evidence type="ECO:0000256" key="4">
    <source>
        <dbReference type="ARBA" id="ARBA00022989"/>
    </source>
</evidence>
<keyword evidence="1" id="KW-0813">Transport</keyword>
<reference evidence="11" key="1">
    <citation type="submission" date="2022-03" db="EMBL/GenBank/DDBJ databases">
        <authorList>
            <person name="Legras J.-L."/>
            <person name="Devillers H."/>
            <person name="Grondin C."/>
        </authorList>
    </citation>
    <scope>NUCLEOTIDE SEQUENCE</scope>
    <source>
        <strain evidence="11">CLIB 1423</strain>
    </source>
</reference>
<dbReference type="Pfam" id="PF10296">
    <property type="entry name" value="MMM1"/>
    <property type="match status" value="1"/>
</dbReference>
<feature type="region of interest" description="Disordered" evidence="9">
    <location>
        <begin position="472"/>
        <end position="509"/>
    </location>
</feature>
<organism evidence="11 12">
    <name type="scientific">[Candida] railenensis</name>
    <dbReference type="NCBI Taxonomy" id="45579"/>
    <lineage>
        <taxon>Eukaryota</taxon>
        <taxon>Fungi</taxon>
        <taxon>Dikarya</taxon>
        <taxon>Ascomycota</taxon>
        <taxon>Saccharomycotina</taxon>
        <taxon>Pichiomycetes</taxon>
        <taxon>Debaryomycetaceae</taxon>
        <taxon>Kurtzmaniella</taxon>
    </lineage>
</organism>
<proteinExistence type="inferred from homology"/>
<dbReference type="PANTHER" id="PTHR13466">
    <property type="entry name" value="TEX2 PROTEIN-RELATED"/>
    <property type="match status" value="1"/>
</dbReference>
<dbReference type="AlphaFoldDB" id="A0A9P0QV66"/>
<comment type="subcellular location">
    <subcellularLocation>
        <location evidence="8">Endoplasmic reticulum membrane</location>
        <topology evidence="8">Single-pass type I membrane protein</topology>
    </subcellularLocation>
    <text evidence="8">The ERMES/MDM complex localizes to a few discrete foci (around 10 per single cell), that represent mitochondria-endoplasmic reticulum junctions. These foci are often found next to mtDNA nucleoids.</text>
</comment>
<feature type="region of interest" description="Disordered" evidence="9">
    <location>
        <begin position="324"/>
        <end position="402"/>
    </location>
</feature>
<keyword evidence="6" id="KW-0446">Lipid-binding</keyword>
<feature type="compositionally biased region" description="Polar residues" evidence="9">
    <location>
        <begin position="324"/>
        <end position="347"/>
    </location>
</feature>
<evidence type="ECO:0000256" key="1">
    <source>
        <dbReference type="ARBA" id="ARBA00022448"/>
    </source>
</evidence>
<evidence type="ECO:0000256" key="6">
    <source>
        <dbReference type="ARBA" id="ARBA00023121"/>
    </source>
</evidence>
<keyword evidence="2 8" id="KW-0812">Transmembrane</keyword>
<comment type="function">
    <text evidence="8">Component of the ERMES/MDM complex, which serves as a molecular tether to connect the endoplasmic reticulum (ER) and mitochondria. Components of this complex are involved in the control of mitochondrial shape and protein biogenesis, and function in nonvesicular lipid trafficking between the ER and mitochondria. The MDM12-MMM1 subcomplex functions in the major beta-barrel assembly pathway that is responsible for biogenesis of all outer membrane beta-barrel proteins, and acts in a late step after the SAM complex. The MDM10-MDM12-MMM1 subcomplex further acts in the TOM40-specific pathway after the action of the MDM12-MMM1 complex. Essential for establishing and maintaining the structure of mitochondria and maintenance of mtDNA nucleoids.</text>
</comment>
<gene>
    <name evidence="8" type="primary">MMM1</name>
    <name evidence="11" type="ORF">CLIB1423_23S00716</name>
</gene>
<dbReference type="PROSITE" id="PS51847">
    <property type="entry name" value="SMP"/>
    <property type="match status" value="1"/>
</dbReference>
<evidence type="ECO:0000313" key="11">
    <source>
        <dbReference type="EMBL" id="CAH2355231.1"/>
    </source>
</evidence>
<protein>
    <recommendedName>
        <fullName evidence="8">Maintenance of mitochondrial morphology protein 1</fullName>
    </recommendedName>
</protein>
<keyword evidence="3 8" id="KW-0256">Endoplasmic reticulum</keyword>
<keyword evidence="7 8" id="KW-0472">Membrane</keyword>
<evidence type="ECO:0000256" key="7">
    <source>
        <dbReference type="ARBA" id="ARBA00023136"/>
    </source>
</evidence>
<feature type="compositionally biased region" description="Low complexity" evidence="9">
    <location>
        <begin position="365"/>
        <end position="380"/>
    </location>
</feature>
<dbReference type="GO" id="GO:0008289">
    <property type="term" value="F:lipid binding"/>
    <property type="evidence" value="ECO:0007669"/>
    <property type="project" value="UniProtKB-KW"/>
</dbReference>
<dbReference type="HAMAP" id="MF_03103">
    <property type="entry name" value="Mmm1"/>
    <property type="match status" value="1"/>
</dbReference>
<feature type="compositionally biased region" description="Basic residues" evidence="9">
    <location>
        <begin position="125"/>
        <end position="137"/>
    </location>
</feature>
<dbReference type="Proteomes" id="UP000837801">
    <property type="component" value="Unassembled WGS sequence"/>
</dbReference>
<comment type="similarity">
    <text evidence="8">Belongs to the MMM1 family.</text>
</comment>
<feature type="domain" description="SMP-LTD" evidence="10">
    <location>
        <begin position="184"/>
        <end position="467"/>
    </location>
</feature>
<evidence type="ECO:0000259" key="10">
    <source>
        <dbReference type="PROSITE" id="PS51847"/>
    </source>
</evidence>
<feature type="compositionally biased region" description="Acidic residues" evidence="9">
    <location>
        <begin position="146"/>
        <end position="161"/>
    </location>
</feature>
<feature type="region of interest" description="Disordered" evidence="9">
    <location>
        <begin position="103"/>
        <end position="163"/>
    </location>
</feature>
<keyword evidence="5" id="KW-0445">Lipid transport</keyword>
<dbReference type="GO" id="GO:0015914">
    <property type="term" value="P:phospholipid transport"/>
    <property type="evidence" value="ECO:0007669"/>
    <property type="project" value="TreeGrafter"/>
</dbReference>
<dbReference type="CDD" id="cd21671">
    <property type="entry name" value="SMP_Mmm1"/>
    <property type="match status" value="1"/>
</dbReference>
<dbReference type="OrthoDB" id="5599157at2759"/>
<dbReference type="GO" id="GO:1990456">
    <property type="term" value="P:mitochondrion-endoplasmic reticulum membrane tethering"/>
    <property type="evidence" value="ECO:0007669"/>
    <property type="project" value="TreeGrafter"/>
</dbReference>
<dbReference type="InterPro" id="IPR027537">
    <property type="entry name" value="Mmm1"/>
</dbReference>
<dbReference type="InterPro" id="IPR031468">
    <property type="entry name" value="SMP_LBD"/>
</dbReference>
<evidence type="ECO:0000256" key="3">
    <source>
        <dbReference type="ARBA" id="ARBA00022824"/>
    </source>
</evidence>
<evidence type="ECO:0000256" key="8">
    <source>
        <dbReference type="HAMAP-Rule" id="MF_03103"/>
    </source>
</evidence>
<feature type="topological domain" description="Lumenal" evidence="8">
    <location>
        <begin position="1"/>
        <end position="75"/>
    </location>
</feature>
<feature type="topological domain" description="Cytoplasmic" evidence="8">
    <location>
        <begin position="97"/>
        <end position="509"/>
    </location>
</feature>
<name>A0A9P0QV66_9ASCO</name>
<accession>A0A9P0QV66</accession>
<dbReference type="GO" id="GO:0032865">
    <property type="term" value="C:ERMES complex"/>
    <property type="evidence" value="ECO:0007669"/>
    <property type="project" value="UniProtKB-UniRule"/>
</dbReference>